<gene>
    <name evidence="6" type="ORF">GGQ61_001326</name>
</gene>
<proteinExistence type="inferred from homology"/>
<dbReference type="PANTHER" id="PTHR30346:SF0">
    <property type="entry name" value="HCA OPERON TRANSCRIPTIONAL ACTIVATOR HCAR"/>
    <property type="match status" value="1"/>
</dbReference>
<dbReference type="Gene3D" id="3.40.190.10">
    <property type="entry name" value="Periplasmic binding protein-like II"/>
    <property type="match status" value="2"/>
</dbReference>
<dbReference type="RefSeq" id="WP_183770878.1">
    <property type="nucleotide sequence ID" value="NZ_JACIDK010000002.1"/>
</dbReference>
<sequence length="292" mass="32234">MRYAVLAASTLSFARAAHESGIKQATLSRRIALLEDRLGFRLFNRSTRGALPTEAGLRYLDGARRILADLDRLHASGLAIGDGRNGKLGVGFATSLATGNMRALFVDLFRLMPELRIIGLEGDRRRLTQALHARAIDFAVISGDLLDLGLARRALWAERVMVALHNDHPLVGKERIYWPDLRGERFILPVQDPGQDLANLVSARLSEPGFTPDVDVEEVGRDNLLHMVSTARFVTLTTEASVGRGDTGAIFKEVFEASGLVSNLRFSGYWREDADTPALQTFLRVIGERYPP</sequence>
<evidence type="ECO:0000256" key="1">
    <source>
        <dbReference type="ARBA" id="ARBA00009437"/>
    </source>
</evidence>
<evidence type="ECO:0000256" key="4">
    <source>
        <dbReference type="ARBA" id="ARBA00023163"/>
    </source>
</evidence>
<dbReference type="Proteomes" id="UP000530564">
    <property type="component" value="Unassembled WGS sequence"/>
</dbReference>
<dbReference type="InterPro" id="IPR005119">
    <property type="entry name" value="LysR_subst-bd"/>
</dbReference>
<keyword evidence="7" id="KW-1185">Reference proteome</keyword>
<dbReference type="AlphaFoldDB" id="A0A839ZY00"/>
<dbReference type="Gene3D" id="1.10.10.10">
    <property type="entry name" value="Winged helix-like DNA-binding domain superfamily/Winged helix DNA-binding domain"/>
    <property type="match status" value="1"/>
</dbReference>
<keyword evidence="2" id="KW-0805">Transcription regulation</keyword>
<dbReference type="PRINTS" id="PR00039">
    <property type="entry name" value="HTHLYSR"/>
</dbReference>
<reference evidence="6 7" key="1">
    <citation type="submission" date="2020-08" db="EMBL/GenBank/DDBJ databases">
        <title>Genomic Encyclopedia of Type Strains, Phase IV (KMG-IV): sequencing the most valuable type-strain genomes for metagenomic binning, comparative biology and taxonomic classification.</title>
        <authorList>
            <person name="Goeker M."/>
        </authorList>
    </citation>
    <scope>NUCLEOTIDE SEQUENCE [LARGE SCALE GENOMIC DNA]</scope>
    <source>
        <strain evidence="6 7">DSM 21793</strain>
    </source>
</reference>
<evidence type="ECO:0000256" key="3">
    <source>
        <dbReference type="ARBA" id="ARBA00023125"/>
    </source>
</evidence>
<comment type="similarity">
    <text evidence="1">Belongs to the LysR transcriptional regulatory family.</text>
</comment>
<name>A0A839ZY00_9CAUL</name>
<dbReference type="CDD" id="cd08414">
    <property type="entry name" value="PBP2_LTTR_aromatics_like"/>
    <property type="match status" value="1"/>
</dbReference>
<dbReference type="EMBL" id="JACIDK010000002">
    <property type="protein sequence ID" value="MBB3890609.1"/>
    <property type="molecule type" value="Genomic_DNA"/>
</dbReference>
<dbReference type="InterPro" id="IPR000847">
    <property type="entry name" value="LysR_HTH_N"/>
</dbReference>
<evidence type="ECO:0000313" key="6">
    <source>
        <dbReference type="EMBL" id="MBB3890609.1"/>
    </source>
</evidence>
<dbReference type="SUPFAM" id="SSF53850">
    <property type="entry name" value="Periplasmic binding protein-like II"/>
    <property type="match status" value="1"/>
</dbReference>
<feature type="domain" description="HTH lysR-type" evidence="5">
    <location>
        <begin position="1"/>
        <end position="53"/>
    </location>
</feature>
<dbReference type="Pfam" id="PF03466">
    <property type="entry name" value="LysR_substrate"/>
    <property type="match status" value="1"/>
</dbReference>
<accession>A0A839ZY00</accession>
<dbReference type="InterPro" id="IPR036388">
    <property type="entry name" value="WH-like_DNA-bd_sf"/>
</dbReference>
<dbReference type="InterPro" id="IPR036390">
    <property type="entry name" value="WH_DNA-bd_sf"/>
</dbReference>
<organism evidence="6 7">
    <name type="scientific">Phenylobacterium haematophilum</name>
    <dbReference type="NCBI Taxonomy" id="98513"/>
    <lineage>
        <taxon>Bacteria</taxon>
        <taxon>Pseudomonadati</taxon>
        <taxon>Pseudomonadota</taxon>
        <taxon>Alphaproteobacteria</taxon>
        <taxon>Caulobacterales</taxon>
        <taxon>Caulobacteraceae</taxon>
        <taxon>Phenylobacterium</taxon>
    </lineage>
</organism>
<evidence type="ECO:0000256" key="2">
    <source>
        <dbReference type="ARBA" id="ARBA00023015"/>
    </source>
</evidence>
<comment type="caution">
    <text evidence="6">The sequence shown here is derived from an EMBL/GenBank/DDBJ whole genome shotgun (WGS) entry which is preliminary data.</text>
</comment>
<protein>
    <submittedName>
        <fullName evidence="6">DNA-binding transcriptional LysR family regulator</fullName>
    </submittedName>
</protein>
<dbReference type="PROSITE" id="PS50931">
    <property type="entry name" value="HTH_LYSR"/>
    <property type="match status" value="1"/>
</dbReference>
<dbReference type="GO" id="GO:0032993">
    <property type="term" value="C:protein-DNA complex"/>
    <property type="evidence" value="ECO:0007669"/>
    <property type="project" value="TreeGrafter"/>
</dbReference>
<keyword evidence="4" id="KW-0804">Transcription</keyword>
<dbReference type="GO" id="GO:0003700">
    <property type="term" value="F:DNA-binding transcription factor activity"/>
    <property type="evidence" value="ECO:0007669"/>
    <property type="project" value="InterPro"/>
</dbReference>
<evidence type="ECO:0000313" key="7">
    <source>
        <dbReference type="Proteomes" id="UP000530564"/>
    </source>
</evidence>
<evidence type="ECO:0000259" key="5">
    <source>
        <dbReference type="PROSITE" id="PS50931"/>
    </source>
</evidence>
<dbReference type="PANTHER" id="PTHR30346">
    <property type="entry name" value="TRANSCRIPTIONAL DUAL REGULATOR HCAR-RELATED"/>
    <property type="match status" value="1"/>
</dbReference>
<keyword evidence="3 6" id="KW-0238">DNA-binding</keyword>
<dbReference type="GO" id="GO:0003677">
    <property type="term" value="F:DNA binding"/>
    <property type="evidence" value="ECO:0007669"/>
    <property type="project" value="UniProtKB-KW"/>
</dbReference>
<dbReference type="SUPFAM" id="SSF46785">
    <property type="entry name" value="Winged helix' DNA-binding domain"/>
    <property type="match status" value="1"/>
</dbReference>
<dbReference type="Pfam" id="PF00126">
    <property type="entry name" value="HTH_1"/>
    <property type="match status" value="1"/>
</dbReference>